<name>A0A9P8VN71_9HYPO</name>
<dbReference type="InterPro" id="IPR001818">
    <property type="entry name" value="Pept_M10_metallopeptidase"/>
</dbReference>
<feature type="region of interest" description="Disordered" evidence="5">
    <location>
        <begin position="1"/>
        <end position="20"/>
    </location>
</feature>
<dbReference type="EMBL" id="JAGPYM010000159">
    <property type="protein sequence ID" value="KAH6866063.1"/>
    <property type="molecule type" value="Genomic_DNA"/>
</dbReference>
<dbReference type="Pfam" id="PF00413">
    <property type="entry name" value="Peptidase_M10"/>
    <property type="match status" value="1"/>
</dbReference>
<protein>
    <recommendedName>
        <fullName evidence="6">Peptidase M10 metallopeptidase domain-containing protein</fullName>
    </recommendedName>
</protein>
<dbReference type="OrthoDB" id="406838at2759"/>
<dbReference type="Gene3D" id="3.40.390.10">
    <property type="entry name" value="Collagenase (Catalytic Domain)"/>
    <property type="match status" value="1"/>
</dbReference>
<keyword evidence="3" id="KW-0378">Hydrolase</keyword>
<evidence type="ECO:0000313" key="7">
    <source>
        <dbReference type="EMBL" id="KAH6866063.1"/>
    </source>
</evidence>
<organism evidence="7 8">
    <name type="scientific">Thelonectria olida</name>
    <dbReference type="NCBI Taxonomy" id="1576542"/>
    <lineage>
        <taxon>Eukaryota</taxon>
        <taxon>Fungi</taxon>
        <taxon>Dikarya</taxon>
        <taxon>Ascomycota</taxon>
        <taxon>Pezizomycotina</taxon>
        <taxon>Sordariomycetes</taxon>
        <taxon>Hypocreomycetidae</taxon>
        <taxon>Hypocreales</taxon>
        <taxon>Nectriaceae</taxon>
        <taxon>Thelonectria</taxon>
    </lineage>
</organism>
<proteinExistence type="predicted"/>
<sequence length="522" mass="56228">MTWKAAPAGYPSPRDYAEGDVKSKATGEVVGVLKMGWLSQYYRKITVEIDTVIGASVPLQNGGSPTTQNWKTVFDRIGFQHTQITSQTNVPDTPQDPWDVAELHATMIANRQTSVTNLDVEWRYHLLAIRNFHNAGLFGIMYDTKVAGPGADPNNTPREGLAIGSELRLPNIPEWGVNSGRKFGQATSPYFRTALHELGHAFGLYHTEADHSFLARTVKILGDSTAAVPFDNQITWNYSSEDLKRLRHFPDAYVRPGSVDFSLQNDERPKLPDDSAVDVPGLELTLTPLHVDVPLGAPVRVSLSITNNGDLEILVPKNFGLSSSFTSGTVTDSAGMVRAFRPLVVYDCIEELAPLAKGKSASTSLTLLGGPDGPLFQSSGLNTVTANVSWNVASGHEGDQPVIVSLSGSTTVLVTPPIDAGHARAAHAILTTPSTHALLVLGGRHLEDAIKAYQVALGNETLGRHFAAVEARRFVTKFFQHKPDTQAAEKVLAGVRGDVVASGPEADKLERLGVKFRGSMGA</sequence>
<evidence type="ECO:0000256" key="1">
    <source>
        <dbReference type="ARBA" id="ARBA00022670"/>
    </source>
</evidence>
<evidence type="ECO:0000313" key="8">
    <source>
        <dbReference type="Proteomes" id="UP000777438"/>
    </source>
</evidence>
<dbReference type="GO" id="GO:0031012">
    <property type="term" value="C:extracellular matrix"/>
    <property type="evidence" value="ECO:0007669"/>
    <property type="project" value="InterPro"/>
</dbReference>
<dbReference type="GO" id="GO:0004222">
    <property type="term" value="F:metalloendopeptidase activity"/>
    <property type="evidence" value="ECO:0007669"/>
    <property type="project" value="InterPro"/>
</dbReference>
<evidence type="ECO:0000256" key="2">
    <source>
        <dbReference type="ARBA" id="ARBA00022723"/>
    </source>
</evidence>
<dbReference type="SUPFAM" id="SSF55486">
    <property type="entry name" value="Metalloproteases ('zincins'), catalytic domain"/>
    <property type="match status" value="2"/>
</dbReference>
<dbReference type="Proteomes" id="UP000777438">
    <property type="component" value="Unassembled WGS sequence"/>
</dbReference>
<keyword evidence="8" id="KW-1185">Reference proteome</keyword>
<dbReference type="InterPro" id="IPR024079">
    <property type="entry name" value="MetalloPept_cat_dom_sf"/>
</dbReference>
<evidence type="ECO:0000259" key="6">
    <source>
        <dbReference type="Pfam" id="PF00413"/>
    </source>
</evidence>
<keyword evidence="1" id="KW-0645">Protease</keyword>
<reference evidence="7 8" key="1">
    <citation type="journal article" date="2021" name="Nat. Commun.">
        <title>Genetic determinants of endophytism in the Arabidopsis root mycobiome.</title>
        <authorList>
            <person name="Mesny F."/>
            <person name="Miyauchi S."/>
            <person name="Thiergart T."/>
            <person name="Pickel B."/>
            <person name="Atanasova L."/>
            <person name="Karlsson M."/>
            <person name="Huettel B."/>
            <person name="Barry K.W."/>
            <person name="Haridas S."/>
            <person name="Chen C."/>
            <person name="Bauer D."/>
            <person name="Andreopoulos W."/>
            <person name="Pangilinan J."/>
            <person name="LaButti K."/>
            <person name="Riley R."/>
            <person name="Lipzen A."/>
            <person name="Clum A."/>
            <person name="Drula E."/>
            <person name="Henrissat B."/>
            <person name="Kohler A."/>
            <person name="Grigoriev I.V."/>
            <person name="Martin F.M."/>
            <person name="Hacquard S."/>
        </authorList>
    </citation>
    <scope>NUCLEOTIDE SEQUENCE [LARGE SCALE GENOMIC DNA]</scope>
    <source>
        <strain evidence="7 8">MPI-CAGE-CH-0241</strain>
    </source>
</reference>
<dbReference type="GO" id="GO:0006508">
    <property type="term" value="P:proteolysis"/>
    <property type="evidence" value="ECO:0007669"/>
    <property type="project" value="UniProtKB-KW"/>
</dbReference>
<evidence type="ECO:0000256" key="3">
    <source>
        <dbReference type="ARBA" id="ARBA00022801"/>
    </source>
</evidence>
<keyword evidence="4" id="KW-0862">Zinc</keyword>
<evidence type="ECO:0000256" key="4">
    <source>
        <dbReference type="ARBA" id="ARBA00022833"/>
    </source>
</evidence>
<comment type="caution">
    <text evidence="7">The sequence shown here is derived from an EMBL/GenBank/DDBJ whole genome shotgun (WGS) entry which is preliminary data.</text>
</comment>
<keyword evidence="2" id="KW-0479">Metal-binding</keyword>
<evidence type="ECO:0000256" key="5">
    <source>
        <dbReference type="SAM" id="MobiDB-lite"/>
    </source>
</evidence>
<gene>
    <name evidence="7" type="ORF">B0T10DRAFT_502885</name>
</gene>
<feature type="domain" description="Peptidase M10 metallopeptidase" evidence="6">
    <location>
        <begin position="169"/>
        <end position="227"/>
    </location>
</feature>
<dbReference type="GO" id="GO:0008270">
    <property type="term" value="F:zinc ion binding"/>
    <property type="evidence" value="ECO:0007669"/>
    <property type="project" value="InterPro"/>
</dbReference>
<dbReference type="AlphaFoldDB" id="A0A9P8VN71"/>
<accession>A0A9P8VN71</accession>